<evidence type="ECO:0000259" key="10">
    <source>
        <dbReference type="Pfam" id="PF03787"/>
    </source>
</evidence>
<dbReference type="EMBL" id="CAADRM010000162">
    <property type="protein sequence ID" value="VFU18962.1"/>
    <property type="molecule type" value="Genomic_DNA"/>
</dbReference>
<keyword evidence="3" id="KW-0540">Nuclease</keyword>
<reference evidence="11" key="1">
    <citation type="submission" date="2019-03" db="EMBL/GenBank/DDBJ databases">
        <authorList>
            <person name="Hao L."/>
        </authorList>
    </citation>
    <scope>NUCLEOTIDE SEQUENCE</scope>
</reference>
<feature type="domain" description="CRISPR type III-associated protein" evidence="10">
    <location>
        <begin position="19"/>
        <end position="234"/>
    </location>
</feature>
<protein>
    <recommendedName>
        <fullName evidence="2">CRISPR system Cms endoribonuclease Csm3</fullName>
    </recommendedName>
    <alternativeName>
        <fullName evidence="8">CRISPR type III A-associated RAMP protein Csm3</fullName>
    </alternativeName>
</protein>
<feature type="region of interest" description="Disordered" evidence="9">
    <location>
        <begin position="74"/>
        <end position="93"/>
    </location>
</feature>
<evidence type="ECO:0000313" key="11">
    <source>
        <dbReference type="EMBL" id="VFU18962.1"/>
    </source>
</evidence>
<dbReference type="PANTHER" id="PTHR35579:SF3">
    <property type="entry name" value="CRISPR SYSTEM CMS ENDORIBONUCLEASE CSM3"/>
    <property type="match status" value="1"/>
</dbReference>
<evidence type="ECO:0000256" key="3">
    <source>
        <dbReference type="ARBA" id="ARBA00022722"/>
    </source>
</evidence>
<keyword evidence="7" id="KW-0051">Antiviral defense</keyword>
<evidence type="ECO:0000256" key="8">
    <source>
        <dbReference type="ARBA" id="ARBA00033183"/>
    </source>
</evidence>
<evidence type="ECO:0000256" key="6">
    <source>
        <dbReference type="ARBA" id="ARBA00022884"/>
    </source>
</evidence>
<dbReference type="InterPro" id="IPR013412">
    <property type="entry name" value="CRISPR-assoc_RAMP_Csm3"/>
</dbReference>
<evidence type="ECO:0000256" key="2">
    <source>
        <dbReference type="ARBA" id="ARBA00022150"/>
    </source>
</evidence>
<keyword evidence="5" id="KW-0378">Hydrolase</keyword>
<dbReference type="InterPro" id="IPR005537">
    <property type="entry name" value="RAMP_III_fam"/>
</dbReference>
<evidence type="ECO:0000256" key="5">
    <source>
        <dbReference type="ARBA" id="ARBA00022801"/>
    </source>
</evidence>
<evidence type="ECO:0000256" key="7">
    <source>
        <dbReference type="ARBA" id="ARBA00023118"/>
    </source>
</evidence>
<proteinExistence type="inferred from homology"/>
<dbReference type="GO" id="GO:0004519">
    <property type="term" value="F:endonuclease activity"/>
    <property type="evidence" value="ECO:0007669"/>
    <property type="project" value="UniProtKB-KW"/>
</dbReference>
<evidence type="ECO:0000256" key="9">
    <source>
        <dbReference type="SAM" id="MobiDB-lite"/>
    </source>
</evidence>
<keyword evidence="6" id="KW-0694">RNA-binding</keyword>
<dbReference type="GO" id="GO:0003723">
    <property type="term" value="F:RNA binding"/>
    <property type="evidence" value="ECO:0007669"/>
    <property type="project" value="UniProtKB-KW"/>
</dbReference>
<keyword evidence="4" id="KW-0255">Endonuclease</keyword>
<organism evidence="11">
    <name type="scientific">anaerobic digester metagenome</name>
    <dbReference type="NCBI Taxonomy" id="1263854"/>
    <lineage>
        <taxon>unclassified sequences</taxon>
        <taxon>metagenomes</taxon>
        <taxon>ecological metagenomes</taxon>
    </lineage>
</organism>
<gene>
    <name evidence="11" type="ORF">SCFA_930006</name>
</gene>
<dbReference type="NCBIfam" id="TIGR02582">
    <property type="entry name" value="cas7_TM1809"/>
    <property type="match status" value="1"/>
</dbReference>
<comment type="similarity">
    <text evidence="1">Belongs to the CRISPR-associated Csm3 family.</text>
</comment>
<evidence type="ECO:0000256" key="1">
    <source>
        <dbReference type="ARBA" id="ARBA00006342"/>
    </source>
</evidence>
<dbReference type="PANTHER" id="PTHR35579">
    <property type="entry name" value="CRISPR SYSTEM CMS ENDORIBONUCLEASE CSM3"/>
    <property type="match status" value="1"/>
</dbReference>
<dbReference type="GO" id="GO:0016787">
    <property type="term" value="F:hydrolase activity"/>
    <property type="evidence" value="ECO:0007669"/>
    <property type="project" value="UniProtKB-KW"/>
</dbReference>
<sequence>MDPTKNRKLIGKIELSGILECITGLHIGASKDNMEIGALDSPVVRDPLSNEPYIPGSSLKGKLRALLEKAHPDLYPNRDGGSNTSRHECNDWDAGKSKKKNFEEIDIAYPGALHCPVCRLFGSTGPGEKNRNFPARLKVRDLCLDNAADLENLASGLLYTEWKFENSIDRITSAANPRNLERVPRGAKFRFSMVYDVEDVETITADLENLKLAVNLLHDDALGGHGSRGYGQVKFEFKHVQAKRLGHYRGERGQTKEVTNLENISELVEFFQAH</sequence>
<dbReference type="GO" id="GO:0051607">
    <property type="term" value="P:defense response to virus"/>
    <property type="evidence" value="ECO:0007669"/>
    <property type="project" value="UniProtKB-KW"/>
</dbReference>
<dbReference type="Pfam" id="PF03787">
    <property type="entry name" value="RAMPs"/>
    <property type="match status" value="1"/>
</dbReference>
<accession>A0A485M5U6</accession>
<evidence type="ECO:0000256" key="4">
    <source>
        <dbReference type="ARBA" id="ARBA00022759"/>
    </source>
</evidence>
<dbReference type="InterPro" id="IPR052216">
    <property type="entry name" value="CRISPR_Csm3_endoribonuclease"/>
</dbReference>
<dbReference type="AlphaFoldDB" id="A0A485M5U6"/>
<name>A0A485M5U6_9ZZZZ</name>